<evidence type="ECO:0000256" key="2">
    <source>
        <dbReference type="ARBA" id="ARBA00001936"/>
    </source>
</evidence>
<organism evidence="16 17">
    <name type="scientific">Candidatus Limadaptatus stercorigallinarum</name>
    <dbReference type="NCBI Taxonomy" id="2840845"/>
    <lineage>
        <taxon>Bacteria</taxon>
        <taxon>Bacillati</taxon>
        <taxon>Bacillota</taxon>
        <taxon>Clostridia</taxon>
        <taxon>Eubacteriales</taxon>
        <taxon>Candidatus Limadaptatus</taxon>
    </lineage>
</organism>
<dbReference type="SUPFAM" id="SSF64158">
    <property type="entry name" value="2,3-Bisphosphoglycerate-independent phosphoglycerate mutase, substrate-binding domain"/>
    <property type="match status" value="1"/>
</dbReference>
<dbReference type="Pfam" id="PF06415">
    <property type="entry name" value="iPGM_N"/>
    <property type="match status" value="1"/>
</dbReference>
<feature type="binding site" evidence="12">
    <location>
        <begin position="153"/>
        <end position="154"/>
    </location>
    <ligand>
        <name>substrate</name>
    </ligand>
</feature>
<dbReference type="InterPro" id="IPR036646">
    <property type="entry name" value="PGAM_B_sf"/>
</dbReference>
<dbReference type="Proteomes" id="UP000824088">
    <property type="component" value="Unassembled WGS sequence"/>
</dbReference>
<feature type="binding site" evidence="13">
    <location>
        <position position="452"/>
    </location>
    <ligand>
        <name>Mn(2+)</name>
        <dbReference type="ChEBI" id="CHEBI:29035"/>
        <label>2</label>
    </ligand>
</feature>
<comment type="similarity">
    <text evidence="5">Belongs to the BPG-independent phosphoglycerate mutase family.</text>
</comment>
<dbReference type="PANTHER" id="PTHR31637:SF0">
    <property type="entry name" value="2,3-BISPHOSPHOGLYCERATE-INDEPENDENT PHOSPHOGLYCERATE MUTASE"/>
    <property type="match status" value="1"/>
</dbReference>
<keyword evidence="8 13" id="KW-0464">Manganese</keyword>
<dbReference type="GO" id="GO:0004619">
    <property type="term" value="F:phosphoglycerate mutase activity"/>
    <property type="evidence" value="ECO:0007669"/>
    <property type="project" value="UniProtKB-UniRule"/>
</dbReference>
<name>A0A9D1HS83_9FIRM</name>
<reference evidence="16" key="2">
    <citation type="journal article" date="2021" name="PeerJ">
        <title>Extensive microbial diversity within the chicken gut microbiome revealed by metagenomics and culture.</title>
        <authorList>
            <person name="Gilroy R."/>
            <person name="Ravi A."/>
            <person name="Getino M."/>
            <person name="Pursley I."/>
            <person name="Horton D.L."/>
            <person name="Alikhan N.F."/>
            <person name="Baker D."/>
            <person name="Gharbi K."/>
            <person name="Hall N."/>
            <person name="Watson M."/>
            <person name="Adriaenssens E.M."/>
            <person name="Foster-Nyarko E."/>
            <person name="Jarju S."/>
            <person name="Secka A."/>
            <person name="Antonio M."/>
            <person name="Oren A."/>
            <person name="Chaudhuri R.R."/>
            <person name="La Ragione R."/>
            <person name="Hildebrand F."/>
            <person name="Pallen M.J."/>
        </authorList>
    </citation>
    <scope>NUCLEOTIDE SEQUENCE</scope>
    <source>
        <strain evidence="16">1063</strain>
    </source>
</reference>
<dbReference type="GO" id="GO:0005737">
    <property type="term" value="C:cytoplasm"/>
    <property type="evidence" value="ECO:0007669"/>
    <property type="project" value="InterPro"/>
</dbReference>
<evidence type="ECO:0000256" key="10">
    <source>
        <dbReference type="NCBIfam" id="TIGR01307"/>
    </source>
</evidence>
<dbReference type="PIRSF" id="PIRSF001492">
    <property type="entry name" value="IPGAM"/>
    <property type="match status" value="1"/>
</dbReference>
<feature type="binding site" evidence="13">
    <location>
        <position position="453"/>
    </location>
    <ligand>
        <name>Mn(2+)</name>
        <dbReference type="ChEBI" id="CHEBI:29035"/>
        <label>2</label>
    </ligand>
</feature>
<comment type="caution">
    <text evidence="16">The sequence shown here is derived from an EMBL/GenBank/DDBJ whole genome shotgun (WGS) entry which is preliminary data.</text>
</comment>
<dbReference type="FunFam" id="3.40.1450.10:FF:000002">
    <property type="entry name" value="2,3-bisphosphoglycerate-independent phosphoglycerate mutase"/>
    <property type="match status" value="1"/>
</dbReference>
<dbReference type="InterPro" id="IPR005995">
    <property type="entry name" value="Pgm_bpd_ind"/>
</dbReference>
<feature type="binding site" evidence="13">
    <location>
        <position position="11"/>
    </location>
    <ligand>
        <name>Mn(2+)</name>
        <dbReference type="ChEBI" id="CHEBI:29035"/>
        <label>2</label>
    </ligand>
</feature>
<dbReference type="InterPro" id="IPR011258">
    <property type="entry name" value="BPG-indep_PGM_N"/>
</dbReference>
<feature type="binding site" evidence="13">
    <location>
        <position position="415"/>
    </location>
    <ligand>
        <name>Mn(2+)</name>
        <dbReference type="ChEBI" id="CHEBI:29035"/>
        <label>1</label>
    </ligand>
</feature>
<evidence type="ECO:0000259" key="14">
    <source>
        <dbReference type="Pfam" id="PF01676"/>
    </source>
</evidence>
<dbReference type="InterPro" id="IPR006124">
    <property type="entry name" value="Metalloenzyme"/>
</dbReference>
<keyword evidence="9 16" id="KW-0413">Isomerase</keyword>
<gene>
    <name evidence="16" type="ORF">IAD51_03915</name>
</gene>
<dbReference type="Gene3D" id="3.40.1450.10">
    <property type="entry name" value="BPG-independent phosphoglycerate mutase, domain B"/>
    <property type="match status" value="1"/>
</dbReference>
<feature type="binding site" evidence="13">
    <location>
        <position position="411"/>
    </location>
    <ligand>
        <name>Mn(2+)</name>
        <dbReference type="ChEBI" id="CHEBI:29035"/>
        <label>1</label>
    </ligand>
</feature>
<dbReference type="CDD" id="cd16010">
    <property type="entry name" value="iPGM"/>
    <property type="match status" value="1"/>
</dbReference>
<feature type="domain" description="BPG-independent PGAM N-terminal" evidence="15">
    <location>
        <begin position="82"/>
        <end position="304"/>
    </location>
</feature>
<sequence>MEKKVVLVVMDGVGKSTTGLGDAVTMANTPVLDKLRKECPCTYIKAHGTAVGLPSDEDMGNSEVGHNALGCGQIYSQGAKLVEEAIESGNIFKSAAWRALSDNCVKNESAMHFIGLLSDGNVHSNISHLIALIKGAKKEGIKRVRAHVLLDGRDVPATSALVYVDMLENAMAELNDADFDARIASGGGRMTITMDRYFADWDMVKRGFYTHVYGEGRQFASATEAIGTYRTEEPGVIDQNLPGFVVAKDGKPVGAMSDGDSVVLFNFRGDRAIELSMAFDDADFKGFDRGDMPKVMFAGMLEYDGDLHLPKRFLVEPPKIEHTLTEFMVAHGVNEYAVSETQKFGHVTYFWNGNRSEKFSEELETWQEIPSDRVTFDQRPWMKSAEVTDAVIEAVKSGKYGFIRCNYPNGDMVGHTGNIDATRIGVEAVDLGLARLLPVVKEAGYALIVTADHGNADEMLEKNKKGVVSVRTAHSLNPVPFIVYNADCEIADGEFGLSNVAATVAKLMGLEPDPHWNASIVK</sequence>
<evidence type="ECO:0000256" key="5">
    <source>
        <dbReference type="ARBA" id="ARBA00008819"/>
    </source>
</evidence>
<dbReference type="GO" id="GO:0006096">
    <property type="term" value="P:glycolytic process"/>
    <property type="evidence" value="ECO:0007669"/>
    <property type="project" value="UniProtKB-UniRule"/>
</dbReference>
<comment type="cofactor">
    <cofactor evidence="2">
        <name>Mn(2+)</name>
        <dbReference type="ChEBI" id="CHEBI:29035"/>
    </cofactor>
</comment>
<evidence type="ECO:0000256" key="8">
    <source>
        <dbReference type="ARBA" id="ARBA00023211"/>
    </source>
</evidence>
<evidence type="ECO:0000256" key="12">
    <source>
        <dbReference type="PIRSR" id="PIRSR001492-2"/>
    </source>
</evidence>
<feature type="active site" description="Phosphoserine intermediate" evidence="11">
    <location>
        <position position="62"/>
    </location>
</feature>
<dbReference type="NCBIfam" id="TIGR01307">
    <property type="entry name" value="pgm_bpd_ind"/>
    <property type="match status" value="1"/>
</dbReference>
<dbReference type="Gene3D" id="3.40.720.10">
    <property type="entry name" value="Alkaline Phosphatase, subunit A"/>
    <property type="match status" value="1"/>
</dbReference>
<feature type="binding site" evidence="12">
    <location>
        <position position="123"/>
    </location>
    <ligand>
        <name>substrate</name>
    </ligand>
</feature>
<feature type="binding site" evidence="12">
    <location>
        <position position="189"/>
    </location>
    <ligand>
        <name>substrate</name>
    </ligand>
</feature>
<feature type="binding site" evidence="13">
    <location>
        <position position="62"/>
    </location>
    <ligand>
        <name>Mn(2+)</name>
        <dbReference type="ChEBI" id="CHEBI:29035"/>
        <label>2</label>
    </ligand>
</feature>
<feature type="binding site" evidence="12">
    <location>
        <position position="343"/>
    </location>
    <ligand>
        <name>substrate</name>
    </ligand>
</feature>
<comment type="pathway">
    <text evidence="4">Carbohydrate degradation; glycolysis; pyruvate from D-glyceraldehyde 3-phosphate: step 3/5.</text>
</comment>
<dbReference type="GO" id="GO:0030145">
    <property type="term" value="F:manganese ion binding"/>
    <property type="evidence" value="ECO:0007669"/>
    <property type="project" value="InterPro"/>
</dbReference>
<comment type="function">
    <text evidence="3">Catalyzes the interconversion of 2-phosphoglycerate and 3-phosphoglycerate.</text>
</comment>
<evidence type="ECO:0000256" key="11">
    <source>
        <dbReference type="PIRSR" id="PIRSR001492-1"/>
    </source>
</evidence>
<protein>
    <recommendedName>
        <fullName evidence="10">2,3-bisphosphoglycerate-independent phosphoglycerate mutase</fullName>
        <ecNumber evidence="10">5.4.2.12</ecNumber>
    </recommendedName>
</protein>
<keyword evidence="7" id="KW-0324">Glycolysis</keyword>
<evidence type="ECO:0000256" key="4">
    <source>
        <dbReference type="ARBA" id="ARBA00004798"/>
    </source>
</evidence>
<accession>A0A9D1HS83</accession>
<evidence type="ECO:0000256" key="3">
    <source>
        <dbReference type="ARBA" id="ARBA00002315"/>
    </source>
</evidence>
<dbReference type="Pfam" id="PF01676">
    <property type="entry name" value="Metalloenzyme"/>
    <property type="match status" value="1"/>
</dbReference>
<dbReference type="AlphaFoldDB" id="A0A9D1HS83"/>
<evidence type="ECO:0000313" key="16">
    <source>
        <dbReference type="EMBL" id="HIU21359.1"/>
    </source>
</evidence>
<feature type="domain" description="Metalloenzyme" evidence="14">
    <location>
        <begin position="3"/>
        <end position="511"/>
    </location>
</feature>
<evidence type="ECO:0000256" key="6">
    <source>
        <dbReference type="ARBA" id="ARBA00022723"/>
    </source>
</evidence>
<evidence type="ECO:0000259" key="15">
    <source>
        <dbReference type="Pfam" id="PF06415"/>
    </source>
</evidence>
<evidence type="ECO:0000256" key="13">
    <source>
        <dbReference type="PIRSR" id="PIRSR001492-3"/>
    </source>
</evidence>
<feature type="binding site" evidence="12">
    <location>
        <begin position="268"/>
        <end position="271"/>
    </location>
    <ligand>
        <name>substrate</name>
    </ligand>
</feature>
<keyword evidence="6 13" id="KW-0479">Metal-binding</keyword>
<comment type="catalytic activity">
    <reaction evidence="1">
        <text>(2R)-2-phosphoglycerate = (2R)-3-phosphoglycerate</text>
        <dbReference type="Rhea" id="RHEA:15901"/>
        <dbReference type="ChEBI" id="CHEBI:58272"/>
        <dbReference type="ChEBI" id="CHEBI:58289"/>
        <dbReference type="EC" id="5.4.2.12"/>
    </reaction>
</comment>
<dbReference type="EMBL" id="DVMN01000069">
    <property type="protein sequence ID" value="HIU21359.1"/>
    <property type="molecule type" value="Genomic_DNA"/>
</dbReference>
<reference evidence="16" key="1">
    <citation type="submission" date="2020-10" db="EMBL/GenBank/DDBJ databases">
        <authorList>
            <person name="Gilroy R."/>
        </authorList>
    </citation>
    <scope>NUCLEOTIDE SEQUENCE</scope>
    <source>
        <strain evidence="16">1063</strain>
    </source>
</reference>
<dbReference type="InterPro" id="IPR017850">
    <property type="entry name" value="Alkaline_phosphatase_core_sf"/>
</dbReference>
<evidence type="ECO:0000256" key="7">
    <source>
        <dbReference type="ARBA" id="ARBA00023152"/>
    </source>
</evidence>
<evidence type="ECO:0000256" key="9">
    <source>
        <dbReference type="ARBA" id="ARBA00023235"/>
    </source>
</evidence>
<dbReference type="PANTHER" id="PTHR31637">
    <property type="entry name" value="2,3-BISPHOSPHOGLYCERATE-INDEPENDENT PHOSPHOGLYCERATE MUTASE"/>
    <property type="match status" value="1"/>
</dbReference>
<feature type="binding site" evidence="12">
    <location>
        <position position="196"/>
    </location>
    <ligand>
        <name>substrate</name>
    </ligand>
</feature>
<dbReference type="GO" id="GO:0006007">
    <property type="term" value="P:glucose catabolic process"/>
    <property type="evidence" value="ECO:0007669"/>
    <property type="project" value="InterPro"/>
</dbReference>
<dbReference type="SUPFAM" id="SSF53649">
    <property type="entry name" value="Alkaline phosphatase-like"/>
    <property type="match status" value="1"/>
</dbReference>
<feature type="binding site" evidence="13">
    <location>
        <position position="474"/>
    </location>
    <ligand>
        <name>Mn(2+)</name>
        <dbReference type="ChEBI" id="CHEBI:29035"/>
        <label>1</label>
    </ligand>
</feature>
<dbReference type="EC" id="5.4.2.12" evidence="10"/>
<evidence type="ECO:0000313" key="17">
    <source>
        <dbReference type="Proteomes" id="UP000824088"/>
    </source>
</evidence>
<proteinExistence type="inferred from homology"/>
<evidence type="ECO:0000256" key="1">
    <source>
        <dbReference type="ARBA" id="ARBA00000370"/>
    </source>
</evidence>